<reference evidence="3" key="1">
    <citation type="submission" date="2022-12" db="EMBL/GenBank/DDBJ databases">
        <authorList>
            <person name="Petersen C."/>
        </authorList>
    </citation>
    <scope>NUCLEOTIDE SEQUENCE</scope>
    <source>
        <strain evidence="3">IBT 21472</strain>
    </source>
</reference>
<feature type="region of interest" description="Disordered" evidence="1">
    <location>
        <begin position="146"/>
        <end position="176"/>
    </location>
</feature>
<reference evidence="3" key="2">
    <citation type="journal article" date="2023" name="IMA Fungus">
        <title>Comparative genomic study of the Penicillium genus elucidates a diverse pangenome and 15 lateral gene transfer events.</title>
        <authorList>
            <person name="Petersen C."/>
            <person name="Sorensen T."/>
            <person name="Nielsen M.R."/>
            <person name="Sondergaard T.E."/>
            <person name="Sorensen J.L."/>
            <person name="Fitzpatrick D.A."/>
            <person name="Frisvad J.C."/>
            <person name="Nielsen K.L."/>
        </authorList>
    </citation>
    <scope>NUCLEOTIDE SEQUENCE</scope>
    <source>
        <strain evidence="3">IBT 21472</strain>
    </source>
</reference>
<evidence type="ECO:0000313" key="3">
    <source>
        <dbReference type="EMBL" id="KAJ5303527.1"/>
    </source>
</evidence>
<feature type="compositionally biased region" description="Polar residues" evidence="1">
    <location>
        <begin position="146"/>
        <end position="160"/>
    </location>
</feature>
<evidence type="ECO:0000256" key="2">
    <source>
        <dbReference type="SAM" id="SignalP"/>
    </source>
</evidence>
<sequence>MKAFTLPILASFIGLAIARTDISGCVSSATSDQWGEASMIWYVPGTGEICSFIDCGGGRAPPKSEPGCPLYTGTATVTPSYLPGYGPNGKMVASTTTVSETSTATLMHTTIASSAEESSTGSFSESTSDFSATIAHSGNTMITAAPSSSHAISMTKTTSPSSKAGNSTSAAATSTETGNAAVIPAANIAGVMAIAAAVVGAFAL</sequence>
<keyword evidence="2" id="KW-0732">Signal</keyword>
<dbReference type="Proteomes" id="UP001147746">
    <property type="component" value="Unassembled WGS sequence"/>
</dbReference>
<evidence type="ECO:0000256" key="1">
    <source>
        <dbReference type="SAM" id="MobiDB-lite"/>
    </source>
</evidence>
<organism evidence="3 4">
    <name type="scientific">Penicillium atrosanguineum</name>
    <dbReference type="NCBI Taxonomy" id="1132637"/>
    <lineage>
        <taxon>Eukaryota</taxon>
        <taxon>Fungi</taxon>
        <taxon>Dikarya</taxon>
        <taxon>Ascomycota</taxon>
        <taxon>Pezizomycotina</taxon>
        <taxon>Eurotiomycetes</taxon>
        <taxon>Eurotiomycetidae</taxon>
        <taxon>Eurotiales</taxon>
        <taxon>Aspergillaceae</taxon>
        <taxon>Penicillium</taxon>
    </lineage>
</organism>
<gene>
    <name evidence="3" type="ORF">N7476_010326</name>
</gene>
<protein>
    <recommendedName>
        <fullName evidence="5">Siderophore biosynthesis</fullName>
    </recommendedName>
</protein>
<keyword evidence="4" id="KW-1185">Reference proteome</keyword>
<accession>A0A9W9L494</accession>
<comment type="caution">
    <text evidence="3">The sequence shown here is derived from an EMBL/GenBank/DDBJ whole genome shotgun (WGS) entry which is preliminary data.</text>
</comment>
<feature type="signal peptide" evidence="2">
    <location>
        <begin position="1"/>
        <end position="18"/>
    </location>
</feature>
<evidence type="ECO:0000313" key="4">
    <source>
        <dbReference type="Proteomes" id="UP001147746"/>
    </source>
</evidence>
<name>A0A9W9L494_9EURO</name>
<evidence type="ECO:0008006" key="5">
    <source>
        <dbReference type="Google" id="ProtNLM"/>
    </source>
</evidence>
<feature type="chain" id="PRO_5041115850" description="Siderophore biosynthesis" evidence="2">
    <location>
        <begin position="19"/>
        <end position="204"/>
    </location>
</feature>
<dbReference type="AlphaFoldDB" id="A0A9W9L494"/>
<proteinExistence type="predicted"/>
<feature type="compositionally biased region" description="Low complexity" evidence="1">
    <location>
        <begin position="161"/>
        <end position="176"/>
    </location>
</feature>
<dbReference type="EMBL" id="JAPZBO010000009">
    <property type="protein sequence ID" value="KAJ5303527.1"/>
    <property type="molecule type" value="Genomic_DNA"/>
</dbReference>